<protein>
    <submittedName>
        <fullName evidence="3">TIGR01777 family protein</fullName>
    </submittedName>
</protein>
<dbReference type="InterPro" id="IPR001509">
    <property type="entry name" value="Epimerase_deHydtase"/>
</dbReference>
<feature type="domain" description="NAD-dependent epimerase/dehydratase" evidence="2">
    <location>
        <begin position="11"/>
        <end position="221"/>
    </location>
</feature>
<dbReference type="SUPFAM" id="SSF51735">
    <property type="entry name" value="NAD(P)-binding Rossmann-fold domains"/>
    <property type="match status" value="1"/>
</dbReference>
<comment type="similarity">
    <text evidence="1">Belongs to the NAD(P)-dependent epimerase/dehydratase family. SDR39U1 subfamily.</text>
</comment>
<dbReference type="AlphaFoldDB" id="A0A6H9WLC5"/>
<dbReference type="Pfam" id="PF01370">
    <property type="entry name" value="Epimerase"/>
    <property type="match status" value="1"/>
</dbReference>
<sequence length="313" mass="34146">MGTNQSSAKHIVVAGASGLIGRSLIASLESSGHLVTQLVRREPAGERERRWDPNGRRLDARIIDGADAVVNLAGSRLGRLPWTYPVKKDILRSRVNATLTITKAIAACEVPPRTLINASAMGVYGDRPDEVLNEESAVATDGFLPKVVERWEAAARTAPEGTRVVLVRFGLVVGESGFLPLLKALGQLGLLTQLGDGTQHWPWVGIRDTVRAVELALKRDDVSGPLIVAGPTPCTSDEFMTHLASRLGRPRVLKTPKSLIGFTLREAGRELFLFDQRAEPKRLLQLDMPFREATAQQAIDRALRSPDFADIEE</sequence>
<name>A0A6H9WLC5_9MICO</name>
<dbReference type="Gene3D" id="3.40.50.720">
    <property type="entry name" value="NAD(P)-binding Rossmann-like Domain"/>
    <property type="match status" value="1"/>
</dbReference>
<dbReference type="PANTHER" id="PTHR11092:SF0">
    <property type="entry name" value="EPIMERASE FAMILY PROTEIN SDR39U1"/>
    <property type="match status" value="1"/>
</dbReference>
<proteinExistence type="inferred from homology"/>
<accession>A0A6H9WLC5</accession>
<dbReference type="OrthoDB" id="9801773at2"/>
<organism evidence="3 4">
    <name type="scientific">Pseudoclavibacter endophyticus</name>
    <dbReference type="NCBI Taxonomy" id="1778590"/>
    <lineage>
        <taxon>Bacteria</taxon>
        <taxon>Bacillati</taxon>
        <taxon>Actinomycetota</taxon>
        <taxon>Actinomycetes</taxon>
        <taxon>Micrococcales</taxon>
        <taxon>Microbacteriaceae</taxon>
        <taxon>Pseudoclavibacter</taxon>
    </lineage>
</organism>
<dbReference type="InterPro" id="IPR036291">
    <property type="entry name" value="NAD(P)-bd_dom_sf"/>
</dbReference>
<dbReference type="Proteomes" id="UP000431744">
    <property type="component" value="Unassembled WGS sequence"/>
</dbReference>
<reference evidence="3 4" key="1">
    <citation type="submission" date="2019-09" db="EMBL/GenBank/DDBJ databases">
        <title>Phylogeny of genus Pseudoclavibacter and closely related genus.</title>
        <authorList>
            <person name="Li Y."/>
        </authorList>
    </citation>
    <scope>NUCLEOTIDE SEQUENCE [LARGE SCALE GENOMIC DNA]</scope>
    <source>
        <strain evidence="3 4">EGI 60007</strain>
    </source>
</reference>
<evidence type="ECO:0000256" key="1">
    <source>
        <dbReference type="ARBA" id="ARBA00009353"/>
    </source>
</evidence>
<comment type="caution">
    <text evidence="3">The sequence shown here is derived from an EMBL/GenBank/DDBJ whole genome shotgun (WGS) entry which is preliminary data.</text>
</comment>
<evidence type="ECO:0000313" key="3">
    <source>
        <dbReference type="EMBL" id="KAB1649933.1"/>
    </source>
</evidence>
<gene>
    <name evidence="3" type="ORF">F8O04_06830</name>
</gene>
<dbReference type="EMBL" id="WBJY01000001">
    <property type="protein sequence ID" value="KAB1649933.1"/>
    <property type="molecule type" value="Genomic_DNA"/>
</dbReference>
<dbReference type="RefSeq" id="WP_158028517.1">
    <property type="nucleotide sequence ID" value="NZ_BMHG01000001.1"/>
</dbReference>
<keyword evidence="4" id="KW-1185">Reference proteome</keyword>
<dbReference type="PANTHER" id="PTHR11092">
    <property type="entry name" value="SUGAR NUCLEOTIDE EPIMERASE RELATED"/>
    <property type="match status" value="1"/>
</dbReference>
<dbReference type="InterPro" id="IPR010099">
    <property type="entry name" value="SDR39U1"/>
</dbReference>
<evidence type="ECO:0000313" key="4">
    <source>
        <dbReference type="Proteomes" id="UP000431744"/>
    </source>
</evidence>
<dbReference type="NCBIfam" id="TIGR01777">
    <property type="entry name" value="yfcH"/>
    <property type="match status" value="1"/>
</dbReference>
<evidence type="ECO:0000259" key="2">
    <source>
        <dbReference type="Pfam" id="PF01370"/>
    </source>
</evidence>